<comment type="caution">
    <text evidence="1">The sequence shown here is derived from an EMBL/GenBank/DDBJ whole genome shotgun (WGS) entry which is preliminary data.</text>
</comment>
<dbReference type="PANTHER" id="PTHR39337">
    <property type="entry name" value="BLR5642 PROTEIN"/>
    <property type="match status" value="1"/>
</dbReference>
<evidence type="ECO:0000313" key="1">
    <source>
        <dbReference type="EMBL" id="HII72825.1"/>
    </source>
</evidence>
<proteinExistence type="predicted"/>
<organism evidence="1 2">
    <name type="scientific">Sulfurisphaera tokodaii</name>
    <dbReference type="NCBI Taxonomy" id="111955"/>
    <lineage>
        <taxon>Archaea</taxon>
        <taxon>Thermoproteota</taxon>
        <taxon>Thermoprotei</taxon>
        <taxon>Sulfolobales</taxon>
        <taxon>Sulfolobaceae</taxon>
        <taxon>Sulfurisphaera</taxon>
    </lineage>
</organism>
<dbReference type="AlphaFoldDB" id="A0A832T638"/>
<gene>
    <name evidence="1" type="ORF">HA332_00085</name>
</gene>
<name>A0A832T638_9CREN</name>
<dbReference type="InterPro" id="IPR007438">
    <property type="entry name" value="DUF488"/>
</dbReference>
<dbReference type="PANTHER" id="PTHR39337:SF1">
    <property type="entry name" value="BLR5642 PROTEIN"/>
    <property type="match status" value="1"/>
</dbReference>
<protein>
    <submittedName>
        <fullName evidence="1">DUF488 domain-containing protein</fullName>
    </submittedName>
</protein>
<accession>A0A832T638</accession>
<dbReference type="Pfam" id="PF04343">
    <property type="entry name" value="DUF488"/>
    <property type="match status" value="1"/>
</dbReference>
<evidence type="ECO:0000313" key="2">
    <source>
        <dbReference type="Proteomes" id="UP000646844"/>
    </source>
</evidence>
<sequence length="177" mass="20896">MNYVRIYTIGHSNRSVDEFLEILKVFKIQVLVDIRRWPKSMKYPHFNYESLRDVLPRYSIEYVWEERLGGYRKFGKDIKDEGLGKCFKSEGFRAYSTYILRSKEAKEALETIDKMARRKAIAIMCAEILPWNCHRKIVSDWFMVKGYEVIHIIGLNNTIKHKLTACADISNGDLTYK</sequence>
<reference evidence="1" key="1">
    <citation type="journal article" date="2020" name="bioRxiv">
        <title>A rank-normalized archaeal taxonomy based on genome phylogeny resolves widespread incomplete and uneven classifications.</title>
        <authorList>
            <person name="Rinke C."/>
            <person name="Chuvochina M."/>
            <person name="Mussig A.J."/>
            <person name="Chaumeil P.-A."/>
            <person name="Waite D.W."/>
            <person name="Whitman W.B."/>
            <person name="Parks D.H."/>
            <person name="Hugenholtz P."/>
        </authorList>
    </citation>
    <scope>NUCLEOTIDE SEQUENCE</scope>
    <source>
        <strain evidence="1">UBA8838</strain>
    </source>
</reference>
<dbReference type="EMBL" id="DUJO01000002">
    <property type="protein sequence ID" value="HII72825.1"/>
    <property type="molecule type" value="Genomic_DNA"/>
</dbReference>
<dbReference type="InterPro" id="IPR014519">
    <property type="entry name" value="UCP024492"/>
</dbReference>
<dbReference type="Proteomes" id="UP000646844">
    <property type="component" value="Unassembled WGS sequence"/>
</dbReference>
<dbReference type="PIRSF" id="PIRSF024492">
    <property type="entry name" value="UCP024492"/>
    <property type="match status" value="1"/>
</dbReference>